<keyword evidence="2" id="KW-1185">Reference proteome</keyword>
<evidence type="ECO:0000313" key="2">
    <source>
        <dbReference type="Proteomes" id="UP001142393"/>
    </source>
</evidence>
<protein>
    <submittedName>
        <fullName evidence="1">Uncharacterized protein</fullName>
    </submittedName>
</protein>
<gene>
    <name evidence="1" type="ORF">DFH05DRAFT_861754</name>
</gene>
<accession>A0A9W8P6E0</accession>
<organism evidence="1 2">
    <name type="scientific">Lentinula detonsa</name>
    <dbReference type="NCBI Taxonomy" id="2804962"/>
    <lineage>
        <taxon>Eukaryota</taxon>
        <taxon>Fungi</taxon>
        <taxon>Dikarya</taxon>
        <taxon>Basidiomycota</taxon>
        <taxon>Agaricomycotina</taxon>
        <taxon>Agaricomycetes</taxon>
        <taxon>Agaricomycetidae</taxon>
        <taxon>Agaricales</taxon>
        <taxon>Marasmiineae</taxon>
        <taxon>Omphalotaceae</taxon>
        <taxon>Lentinula</taxon>
    </lineage>
</organism>
<reference evidence="1 2" key="1">
    <citation type="journal article" date="2023" name="Proc. Natl. Acad. Sci. U.S.A.">
        <title>A global phylogenomic analysis of the shiitake genus Lentinula.</title>
        <authorList>
            <person name="Sierra-Patev S."/>
            <person name="Min B."/>
            <person name="Naranjo-Ortiz M."/>
            <person name="Looney B."/>
            <person name="Konkel Z."/>
            <person name="Slot J.C."/>
            <person name="Sakamoto Y."/>
            <person name="Steenwyk J.L."/>
            <person name="Rokas A."/>
            <person name="Carro J."/>
            <person name="Camarero S."/>
            <person name="Ferreira P."/>
            <person name="Molpeceres G."/>
            <person name="Ruiz-Duenas F.J."/>
            <person name="Serrano A."/>
            <person name="Henrissat B."/>
            <person name="Drula E."/>
            <person name="Hughes K.W."/>
            <person name="Mata J.L."/>
            <person name="Ishikawa N.K."/>
            <person name="Vargas-Isla R."/>
            <person name="Ushijima S."/>
            <person name="Smith C.A."/>
            <person name="Donoghue J."/>
            <person name="Ahrendt S."/>
            <person name="Andreopoulos W."/>
            <person name="He G."/>
            <person name="LaButti K."/>
            <person name="Lipzen A."/>
            <person name="Ng V."/>
            <person name="Riley R."/>
            <person name="Sandor L."/>
            <person name="Barry K."/>
            <person name="Martinez A.T."/>
            <person name="Xiao Y."/>
            <person name="Gibbons J.G."/>
            <person name="Terashima K."/>
            <person name="Grigoriev I.V."/>
            <person name="Hibbett D."/>
        </authorList>
    </citation>
    <scope>NUCLEOTIDE SEQUENCE [LARGE SCALE GENOMIC DNA]</scope>
    <source>
        <strain evidence="1 2">TFB7810</strain>
    </source>
</reference>
<sequence length="94" mass="10016">MIPVNFEAAVLILVLTHCYSRFRRYVELGGVDPESDNSTTVTAIAIDDGHLVEKGSAHHGCAGLTSLLRTVRAVLVASVTPQSTFGGQCTLLFV</sequence>
<dbReference type="Proteomes" id="UP001142393">
    <property type="component" value="Unassembled WGS sequence"/>
</dbReference>
<comment type="caution">
    <text evidence="1">The sequence shown here is derived from an EMBL/GenBank/DDBJ whole genome shotgun (WGS) entry which is preliminary data.</text>
</comment>
<name>A0A9W8P6E0_9AGAR</name>
<dbReference type="EMBL" id="JANVFU010000003">
    <property type="protein sequence ID" value="KAJ3747885.1"/>
    <property type="molecule type" value="Genomic_DNA"/>
</dbReference>
<proteinExistence type="predicted"/>
<dbReference type="AlphaFoldDB" id="A0A9W8P6E0"/>
<evidence type="ECO:0000313" key="1">
    <source>
        <dbReference type="EMBL" id="KAJ3747885.1"/>
    </source>
</evidence>